<evidence type="ECO:0000313" key="2">
    <source>
        <dbReference type="EMBL" id="GAO12025.1"/>
    </source>
</evidence>
<dbReference type="AlphaFoldDB" id="A0A0P4RGL6"/>
<reference evidence="2 3" key="2">
    <citation type="journal article" date="2015" name="Stand. Genomic Sci.">
        <title>Draft genome sequence of marine-derived Streptomyces sp. TP-A0598, a producer of anti-MRSA antibiotic lydicamycins.</title>
        <authorList>
            <person name="Komaki H."/>
            <person name="Ichikawa N."/>
            <person name="Hosoyama A."/>
            <person name="Fujita N."/>
            <person name="Igarashi Y."/>
        </authorList>
    </citation>
    <scope>NUCLEOTIDE SEQUENCE [LARGE SCALE GENOMIC DNA]</scope>
    <source>
        <strain evidence="2 3">NBRC 110027</strain>
    </source>
</reference>
<organism evidence="2 3">
    <name type="scientific">Streptomyces lydicamycinicus</name>
    <dbReference type="NCBI Taxonomy" id="1546107"/>
    <lineage>
        <taxon>Bacteria</taxon>
        <taxon>Bacillati</taxon>
        <taxon>Actinomycetota</taxon>
        <taxon>Actinomycetes</taxon>
        <taxon>Kitasatosporales</taxon>
        <taxon>Streptomycetaceae</taxon>
        <taxon>Streptomyces</taxon>
    </lineage>
</organism>
<protein>
    <submittedName>
        <fullName evidence="2">Uncharacterized protein</fullName>
    </submittedName>
</protein>
<dbReference type="EMBL" id="BBNO01000009">
    <property type="protein sequence ID" value="GAO12025.1"/>
    <property type="molecule type" value="Genomic_DNA"/>
</dbReference>
<proteinExistence type="predicted"/>
<feature type="compositionally biased region" description="Basic residues" evidence="1">
    <location>
        <begin position="213"/>
        <end position="223"/>
    </location>
</feature>
<gene>
    <name evidence="2" type="ORF">TPA0598_09_03160</name>
</gene>
<accession>A0A0P4RGL6</accession>
<comment type="caution">
    <text evidence="2">The sequence shown here is derived from an EMBL/GenBank/DDBJ whole genome shotgun (WGS) entry which is preliminary data.</text>
</comment>
<evidence type="ECO:0000313" key="3">
    <source>
        <dbReference type="Proteomes" id="UP000048965"/>
    </source>
</evidence>
<feature type="region of interest" description="Disordered" evidence="1">
    <location>
        <begin position="173"/>
        <end position="247"/>
    </location>
</feature>
<dbReference type="Proteomes" id="UP000048965">
    <property type="component" value="Unassembled WGS sequence"/>
</dbReference>
<reference evidence="3" key="1">
    <citation type="submission" date="2014-09" db="EMBL/GenBank/DDBJ databases">
        <title>Whole genome shotgun sequence of Streptomyces sp. NBRC 110027.</title>
        <authorList>
            <person name="Komaki H."/>
            <person name="Ichikawa N."/>
            <person name="Katano-Makiyama Y."/>
            <person name="Hosoyama A."/>
            <person name="Hashimoto M."/>
            <person name="Uohara A."/>
            <person name="Kitahashi Y."/>
            <person name="Ohji S."/>
            <person name="Kimura A."/>
            <person name="Yamazoe A."/>
            <person name="Igarashi Y."/>
            <person name="Fujita N."/>
        </authorList>
    </citation>
    <scope>NUCLEOTIDE SEQUENCE [LARGE SCALE GENOMIC DNA]</scope>
    <source>
        <strain evidence="3">NBRC 110027</strain>
    </source>
</reference>
<name>A0A0P4RGL6_9ACTN</name>
<sequence length="247" mass="28056">MAELHLPRPDYRIDGFKATTEQTEEDFSSVTLSDDMFLPLVEHHSADGRDSYLLMYDWAAIWDVPGTAEYVTLHISRDDERRTFDFASEAHPTVPLAQNWMIGRGCPDEAVELSSIHWPRPADALTSRLEEQLRVNPDGRYTVVDTTPAIRDPPGSGSRCRYFSMTPLPIRRPGLTGCFSKRRPRTSAPTRSGRAPSPRPTLRVSGPWSVPARFRRPRLRGRRTGACPVRRDHARRSRPTPPCRRSP</sequence>
<evidence type="ECO:0000256" key="1">
    <source>
        <dbReference type="SAM" id="MobiDB-lite"/>
    </source>
</evidence>
<keyword evidence="3" id="KW-1185">Reference proteome</keyword>